<accession>A0ABP7WU73</accession>
<dbReference type="Proteomes" id="UP001500683">
    <property type="component" value="Unassembled WGS sequence"/>
</dbReference>
<evidence type="ECO:0000313" key="3">
    <source>
        <dbReference type="Proteomes" id="UP001500683"/>
    </source>
</evidence>
<name>A0ABP7WU73_9ACTN</name>
<reference evidence="3" key="1">
    <citation type="journal article" date="2019" name="Int. J. Syst. Evol. Microbiol.">
        <title>The Global Catalogue of Microorganisms (GCM) 10K type strain sequencing project: providing services to taxonomists for standard genome sequencing and annotation.</title>
        <authorList>
            <consortium name="The Broad Institute Genomics Platform"/>
            <consortium name="The Broad Institute Genome Sequencing Center for Infectious Disease"/>
            <person name="Wu L."/>
            <person name="Ma J."/>
        </authorList>
    </citation>
    <scope>NUCLEOTIDE SEQUENCE [LARGE SCALE GENOMIC DNA]</scope>
    <source>
        <strain evidence="3">JCM 16702</strain>
    </source>
</reference>
<protein>
    <submittedName>
        <fullName evidence="2">Uncharacterized protein</fullName>
    </submittedName>
</protein>
<evidence type="ECO:0000256" key="1">
    <source>
        <dbReference type="SAM" id="MobiDB-lite"/>
    </source>
</evidence>
<keyword evidence="3" id="KW-1185">Reference proteome</keyword>
<sequence>MPLDRPRKAAVPPEHSRTTSLSAALADQALADLRQDFTGHRIWRSVRWDGSLGDWVATLHDPTAGIDATVIRSNPNALRKALGQQAEQAKARRAETR</sequence>
<evidence type="ECO:0000313" key="2">
    <source>
        <dbReference type="EMBL" id="GAA4096591.1"/>
    </source>
</evidence>
<gene>
    <name evidence="2" type="ORF">GCM10022214_70400</name>
</gene>
<proteinExistence type="predicted"/>
<dbReference type="EMBL" id="BAAAZG010000055">
    <property type="protein sequence ID" value="GAA4096591.1"/>
    <property type="molecule type" value="Genomic_DNA"/>
</dbReference>
<dbReference type="RefSeq" id="WP_344956218.1">
    <property type="nucleotide sequence ID" value="NZ_BAAAZG010000055.1"/>
</dbReference>
<feature type="region of interest" description="Disordered" evidence="1">
    <location>
        <begin position="1"/>
        <end position="22"/>
    </location>
</feature>
<organism evidence="2 3">
    <name type="scientific">Actinomadura miaoliensis</name>
    <dbReference type="NCBI Taxonomy" id="430685"/>
    <lineage>
        <taxon>Bacteria</taxon>
        <taxon>Bacillati</taxon>
        <taxon>Actinomycetota</taxon>
        <taxon>Actinomycetes</taxon>
        <taxon>Streptosporangiales</taxon>
        <taxon>Thermomonosporaceae</taxon>
        <taxon>Actinomadura</taxon>
    </lineage>
</organism>
<comment type="caution">
    <text evidence="2">The sequence shown here is derived from an EMBL/GenBank/DDBJ whole genome shotgun (WGS) entry which is preliminary data.</text>
</comment>